<organism evidence="10 11">
    <name type="scientific">Batillaria attramentaria</name>
    <dbReference type="NCBI Taxonomy" id="370345"/>
    <lineage>
        <taxon>Eukaryota</taxon>
        <taxon>Metazoa</taxon>
        <taxon>Spiralia</taxon>
        <taxon>Lophotrochozoa</taxon>
        <taxon>Mollusca</taxon>
        <taxon>Gastropoda</taxon>
        <taxon>Caenogastropoda</taxon>
        <taxon>Sorbeoconcha</taxon>
        <taxon>Cerithioidea</taxon>
        <taxon>Batillariidae</taxon>
        <taxon>Batillaria</taxon>
    </lineage>
</organism>
<dbReference type="Proteomes" id="UP001519460">
    <property type="component" value="Unassembled WGS sequence"/>
</dbReference>
<evidence type="ECO:0000313" key="10">
    <source>
        <dbReference type="EMBL" id="KAK7480491.1"/>
    </source>
</evidence>
<keyword evidence="2 7" id="KW-0349">Heme</keyword>
<dbReference type="PANTHER" id="PTHR24289:SF1">
    <property type="entry name" value="STEROID 17-ALPHA-HYDROXYLASE_17,20 LYASE"/>
    <property type="match status" value="1"/>
</dbReference>
<dbReference type="Pfam" id="PF00067">
    <property type="entry name" value="p450"/>
    <property type="match status" value="1"/>
</dbReference>
<evidence type="ECO:0008006" key="12">
    <source>
        <dbReference type="Google" id="ProtNLM"/>
    </source>
</evidence>
<evidence type="ECO:0000256" key="2">
    <source>
        <dbReference type="ARBA" id="ARBA00022617"/>
    </source>
</evidence>
<keyword evidence="5 7" id="KW-0408">Iron</keyword>
<name>A0ABD0K0E9_9CAEN</name>
<evidence type="ECO:0000256" key="8">
    <source>
        <dbReference type="RuleBase" id="RU000461"/>
    </source>
</evidence>
<comment type="similarity">
    <text evidence="1 8">Belongs to the cytochrome P450 family.</text>
</comment>
<comment type="caution">
    <text evidence="10">The sequence shown here is derived from an EMBL/GenBank/DDBJ whole genome shotgun (WGS) entry which is preliminary data.</text>
</comment>
<keyword evidence="3 7" id="KW-0479">Metal-binding</keyword>
<dbReference type="PANTHER" id="PTHR24289">
    <property type="entry name" value="STEROID 17-ALPHA-HYDROXYLASE/17,20 LYASE"/>
    <property type="match status" value="1"/>
</dbReference>
<evidence type="ECO:0000256" key="9">
    <source>
        <dbReference type="SAM" id="Phobius"/>
    </source>
</evidence>
<evidence type="ECO:0000256" key="6">
    <source>
        <dbReference type="ARBA" id="ARBA00023033"/>
    </source>
</evidence>
<dbReference type="SUPFAM" id="SSF48264">
    <property type="entry name" value="Cytochrome P450"/>
    <property type="match status" value="1"/>
</dbReference>
<dbReference type="Gene3D" id="1.10.630.10">
    <property type="entry name" value="Cytochrome P450"/>
    <property type="match status" value="1"/>
</dbReference>
<comment type="cofactor">
    <cofactor evidence="7">
        <name>heme</name>
        <dbReference type="ChEBI" id="CHEBI:30413"/>
    </cofactor>
</comment>
<keyword evidence="11" id="KW-1185">Reference proteome</keyword>
<sequence>MEATTLKDHGSYSTAVWLYMLCAFLFCYTFYKGVMSRLKTLPPGPRGLGAMVCMIKSLKEGTLHKQAQVWSDQYGELVLCRTPIGNFCFLNSVRMIREMLTHKEREALTNDRPRSFPGWYILYNYRDVVSSGPNFDSDWLKRRRLFHQAIKFYGDGVERFESTVQKQLERLTSEIDGKAGGEIDMENLLSYSLLCVLIVLLTGECPERGSKTIELIRCLMDTDNEAFDASVDAAMCAAPFLRFVPGTYYRDLCRRIESSRDLVMEELFTKTKASHTPGQPRGIIDVLLDEQLKGENHWLKDDNIRGIIINILAGGFLSSLNTLKATFLYLTHNPEAISKIQKELDDVIGERPPNVKDKYDLPYTEAVILETLRCSSIIPLGVTHETREDVELNGFTVPKGCTVYTNILAVHHDPAKWDDPDRFRPERFLDDKGQLLPAIHPVRHSLLPFGVGRRSCPGENFGRTRVFLYVTTLLQKFDILPPVKHDLPAADPYCFGSGNVLVPQPYHLIFRRRT</sequence>
<dbReference type="PRINTS" id="PR00385">
    <property type="entry name" value="P450"/>
</dbReference>
<keyword evidence="9" id="KW-0472">Membrane</keyword>
<feature type="transmembrane region" description="Helical" evidence="9">
    <location>
        <begin position="12"/>
        <end position="31"/>
    </location>
</feature>
<evidence type="ECO:0000256" key="7">
    <source>
        <dbReference type="PIRSR" id="PIRSR602401-1"/>
    </source>
</evidence>
<gene>
    <name evidence="10" type="ORF">BaRGS_00028225</name>
</gene>
<accession>A0ABD0K0E9</accession>
<evidence type="ECO:0000313" key="11">
    <source>
        <dbReference type="Proteomes" id="UP001519460"/>
    </source>
</evidence>
<keyword evidence="9" id="KW-1133">Transmembrane helix</keyword>
<evidence type="ECO:0000256" key="1">
    <source>
        <dbReference type="ARBA" id="ARBA00010617"/>
    </source>
</evidence>
<dbReference type="AlphaFoldDB" id="A0ABD0K0E9"/>
<dbReference type="InterPro" id="IPR001128">
    <property type="entry name" value="Cyt_P450"/>
</dbReference>
<dbReference type="PRINTS" id="PR00463">
    <property type="entry name" value="EP450I"/>
</dbReference>
<dbReference type="GO" id="GO:0004497">
    <property type="term" value="F:monooxygenase activity"/>
    <property type="evidence" value="ECO:0007669"/>
    <property type="project" value="UniProtKB-KW"/>
</dbReference>
<evidence type="ECO:0000256" key="3">
    <source>
        <dbReference type="ARBA" id="ARBA00022723"/>
    </source>
</evidence>
<keyword evidence="4 8" id="KW-0560">Oxidoreductase</keyword>
<evidence type="ECO:0000256" key="5">
    <source>
        <dbReference type="ARBA" id="ARBA00023004"/>
    </source>
</evidence>
<keyword evidence="9" id="KW-0812">Transmembrane</keyword>
<evidence type="ECO:0000256" key="4">
    <source>
        <dbReference type="ARBA" id="ARBA00023002"/>
    </source>
</evidence>
<dbReference type="InterPro" id="IPR017972">
    <property type="entry name" value="Cyt_P450_CS"/>
</dbReference>
<dbReference type="PROSITE" id="PS00086">
    <property type="entry name" value="CYTOCHROME_P450"/>
    <property type="match status" value="1"/>
</dbReference>
<proteinExistence type="inferred from homology"/>
<dbReference type="InterPro" id="IPR002401">
    <property type="entry name" value="Cyt_P450_E_grp-I"/>
</dbReference>
<dbReference type="InterPro" id="IPR036396">
    <property type="entry name" value="Cyt_P450_sf"/>
</dbReference>
<protein>
    <recommendedName>
        <fullName evidence="12">Cytochrome P450</fullName>
    </recommendedName>
</protein>
<feature type="binding site" description="axial binding residue" evidence="7">
    <location>
        <position position="456"/>
    </location>
    <ligand>
        <name>heme</name>
        <dbReference type="ChEBI" id="CHEBI:30413"/>
    </ligand>
    <ligandPart>
        <name>Fe</name>
        <dbReference type="ChEBI" id="CHEBI:18248"/>
    </ligandPart>
</feature>
<reference evidence="10 11" key="1">
    <citation type="journal article" date="2023" name="Sci. Data">
        <title>Genome assembly of the Korean intertidal mud-creeper Batillaria attramentaria.</title>
        <authorList>
            <person name="Patra A.K."/>
            <person name="Ho P.T."/>
            <person name="Jun S."/>
            <person name="Lee S.J."/>
            <person name="Kim Y."/>
            <person name="Won Y.J."/>
        </authorList>
    </citation>
    <scope>NUCLEOTIDE SEQUENCE [LARGE SCALE GENOMIC DNA]</scope>
    <source>
        <strain evidence="10">Wonlab-2016</strain>
    </source>
</reference>
<dbReference type="EMBL" id="JACVVK020000280">
    <property type="protein sequence ID" value="KAK7480491.1"/>
    <property type="molecule type" value="Genomic_DNA"/>
</dbReference>
<dbReference type="GO" id="GO:0046872">
    <property type="term" value="F:metal ion binding"/>
    <property type="evidence" value="ECO:0007669"/>
    <property type="project" value="UniProtKB-KW"/>
</dbReference>
<keyword evidence="6 8" id="KW-0503">Monooxygenase</keyword>